<protein>
    <recommendedName>
        <fullName evidence="1">Carboxymuconolactone decarboxylase-like domain-containing protein</fullName>
    </recommendedName>
</protein>
<dbReference type="InterPro" id="IPR010195">
    <property type="entry name" value="Uncharacterised_peroxidase-rel"/>
</dbReference>
<keyword evidence="3" id="KW-1185">Reference proteome</keyword>
<evidence type="ECO:0000259" key="1">
    <source>
        <dbReference type="Pfam" id="PF02627"/>
    </source>
</evidence>
<dbReference type="SUPFAM" id="SSF69118">
    <property type="entry name" value="AhpD-like"/>
    <property type="match status" value="1"/>
</dbReference>
<comment type="caution">
    <text evidence="2">The sequence shown here is derived from an EMBL/GenBank/DDBJ whole genome shotgun (WGS) entry which is preliminary data.</text>
</comment>
<proteinExistence type="predicted"/>
<gene>
    <name evidence="2" type="ORF">J0S82_002339</name>
</gene>
<dbReference type="InterPro" id="IPR029032">
    <property type="entry name" value="AhpD-like"/>
</dbReference>
<organism evidence="2 3">
    <name type="scientific">Galemys pyrenaicus</name>
    <name type="common">Iberian desman</name>
    <name type="synonym">Pyrenean desman</name>
    <dbReference type="NCBI Taxonomy" id="202257"/>
    <lineage>
        <taxon>Eukaryota</taxon>
        <taxon>Metazoa</taxon>
        <taxon>Chordata</taxon>
        <taxon>Craniata</taxon>
        <taxon>Vertebrata</taxon>
        <taxon>Euteleostomi</taxon>
        <taxon>Mammalia</taxon>
        <taxon>Eutheria</taxon>
        <taxon>Laurasiatheria</taxon>
        <taxon>Eulipotyphla</taxon>
        <taxon>Talpidae</taxon>
        <taxon>Galemys</taxon>
    </lineage>
</organism>
<dbReference type="InterPro" id="IPR003779">
    <property type="entry name" value="CMD-like"/>
</dbReference>
<dbReference type="Proteomes" id="UP000700334">
    <property type="component" value="Unassembled WGS sequence"/>
</dbReference>
<dbReference type="Gene3D" id="1.20.5.810">
    <property type="entry name" value="AhpD-like"/>
    <property type="match status" value="1"/>
</dbReference>
<dbReference type="PANTHER" id="PTHR35446:SF2">
    <property type="entry name" value="CARBOXYMUCONOLACTONE DECARBOXYLASE-LIKE DOMAIN-CONTAINING PROTEIN"/>
    <property type="match status" value="1"/>
</dbReference>
<name>A0A8J6A3V3_GALPY</name>
<reference evidence="2" key="1">
    <citation type="journal article" date="2021" name="Evol. Appl.">
        <title>The genome of the Pyrenean desman and the effects of bottlenecks and inbreeding on the genomic landscape of an endangered species.</title>
        <authorList>
            <person name="Escoda L."/>
            <person name="Castresana J."/>
        </authorList>
    </citation>
    <scope>NUCLEOTIDE SEQUENCE</scope>
    <source>
        <strain evidence="2">IBE-C5619</strain>
    </source>
</reference>
<accession>A0A8J6A3V3</accession>
<dbReference type="Pfam" id="PF02627">
    <property type="entry name" value="CMD"/>
    <property type="match status" value="1"/>
</dbReference>
<dbReference type="AlphaFoldDB" id="A0A8J6A3V3"/>
<dbReference type="OrthoDB" id="10040445at2759"/>
<dbReference type="NCBIfam" id="TIGR01926">
    <property type="entry name" value="peroxid_rel"/>
    <property type="match status" value="1"/>
</dbReference>
<evidence type="ECO:0000313" key="2">
    <source>
        <dbReference type="EMBL" id="KAG8512191.1"/>
    </source>
</evidence>
<evidence type="ECO:0000313" key="3">
    <source>
        <dbReference type="Proteomes" id="UP000700334"/>
    </source>
</evidence>
<feature type="domain" description="Carboxymuconolactone decarboxylase-like" evidence="1">
    <location>
        <begin position="88"/>
        <end position="137"/>
    </location>
</feature>
<dbReference type="Gene3D" id="1.20.1290.10">
    <property type="entry name" value="AhpD-like"/>
    <property type="match status" value="1"/>
</dbReference>
<sequence length="244" mass="28375">MYRVPPCPYFSICSSCDHGFWKKLPVVTLNSRLYETQQEEKSKPISRYSIPYKKDLPFDILELMEEIEVKIGFLPNIFKVLSYRPLEFRAFFAYYNAIYNKETGHLSRADKELIVMVTSQADRCLYNIVVHSAQYRMYSKNPVLADQVCMNWRKSDLSAREKAMLEFALAISQADDITDDHFRKLKVHGFTQEDAWDIAAIAAFYAMSNRLALFVSLVPNDEFYLMGRTSDVKEIMREPAAPKI</sequence>
<dbReference type="EMBL" id="JAGFMF010011802">
    <property type="protein sequence ID" value="KAG8512191.1"/>
    <property type="molecule type" value="Genomic_DNA"/>
</dbReference>
<dbReference type="PANTHER" id="PTHR35446">
    <property type="entry name" value="SI:CH211-175M2.5"/>
    <property type="match status" value="1"/>
</dbReference>
<dbReference type="GO" id="GO:0051920">
    <property type="term" value="F:peroxiredoxin activity"/>
    <property type="evidence" value="ECO:0007669"/>
    <property type="project" value="InterPro"/>
</dbReference>